<evidence type="ECO:0000256" key="5">
    <source>
        <dbReference type="ARBA" id="ARBA00022801"/>
    </source>
</evidence>
<dbReference type="InterPro" id="IPR023296">
    <property type="entry name" value="Glyco_hydro_beta-prop_sf"/>
</dbReference>
<evidence type="ECO:0000256" key="7">
    <source>
        <dbReference type="PIRNR" id="PIRNR026534"/>
    </source>
</evidence>
<keyword evidence="6 7" id="KW-0326">Glycosidase</keyword>
<evidence type="ECO:0000256" key="6">
    <source>
        <dbReference type="ARBA" id="ARBA00023295"/>
    </source>
</evidence>
<reference evidence="12 13" key="1">
    <citation type="journal article" date="2024" name="Front Chem Biol">
        <title>Unveiling the potential of Daldinia eschscholtzii MFLUCC 19-0629 through bioactivity and bioinformatics studies for enhanced sustainable agriculture production.</title>
        <authorList>
            <person name="Brooks S."/>
            <person name="Weaver J.A."/>
            <person name="Klomchit A."/>
            <person name="Alharthi S.A."/>
            <person name="Onlamun T."/>
            <person name="Nurani R."/>
            <person name="Vong T.K."/>
            <person name="Alberti F."/>
            <person name="Greco C."/>
        </authorList>
    </citation>
    <scope>NUCLEOTIDE SEQUENCE [LARGE SCALE GENOMIC DNA]</scope>
    <source>
        <strain evidence="12">MFLUCC 19-0629</strain>
    </source>
</reference>
<feature type="transmembrane region" description="Helical" evidence="10">
    <location>
        <begin position="297"/>
        <end position="315"/>
    </location>
</feature>
<dbReference type="PANTHER" id="PTHR43301:SF3">
    <property type="entry name" value="ARABINAN ENDO-1,5-ALPHA-L-ARABINOSIDASE A-RELATED"/>
    <property type="match status" value="1"/>
</dbReference>
<protein>
    <recommendedName>
        <fullName evidence="4 7">Arabinan endo-1,5-alpha-L-arabinosidase</fullName>
        <ecNumber evidence="4 7">3.2.1.99</ecNumber>
    </recommendedName>
</protein>
<keyword evidence="10" id="KW-0812">Transmembrane</keyword>
<evidence type="ECO:0000256" key="8">
    <source>
        <dbReference type="PIRSR" id="PIRSR606710-1"/>
    </source>
</evidence>
<dbReference type="CDD" id="cd18831">
    <property type="entry name" value="GH43_AnAbnA-like"/>
    <property type="match status" value="1"/>
</dbReference>
<keyword evidence="13" id="KW-1185">Reference proteome</keyword>
<keyword evidence="10" id="KW-0472">Membrane</keyword>
<comment type="pathway">
    <text evidence="2 7">Glycan metabolism; L-arabinan degradation.</text>
</comment>
<dbReference type="PIRSF" id="PIRSF026534">
    <property type="entry name" value="Endo_alpha-L-arabinosidase"/>
    <property type="match status" value="1"/>
</dbReference>
<keyword evidence="11" id="KW-0732">Signal</keyword>
<dbReference type="EC" id="3.2.1.99" evidence="4 7"/>
<evidence type="ECO:0000256" key="4">
    <source>
        <dbReference type="ARBA" id="ARBA00012586"/>
    </source>
</evidence>
<gene>
    <name evidence="12" type="ORF">Daesc_006133</name>
</gene>
<dbReference type="InterPro" id="IPR050727">
    <property type="entry name" value="GH43_arabinanases"/>
</dbReference>
<evidence type="ECO:0000313" key="12">
    <source>
        <dbReference type="EMBL" id="KAK6951611.1"/>
    </source>
</evidence>
<evidence type="ECO:0000256" key="1">
    <source>
        <dbReference type="ARBA" id="ARBA00000375"/>
    </source>
</evidence>
<dbReference type="Pfam" id="PF04616">
    <property type="entry name" value="Glyco_hydro_43"/>
    <property type="match status" value="1"/>
</dbReference>
<sequence>MALYKTIGAFLLFLGTVSGYANPGACSGTCVNTHDPSIIRRSDGTYFRFSTGGKIAVHTAPDITGPWTYKGAALPAGSSIDLGGNQDLWAPEVALVGNTYYLYYSVSKFGVQDSAIGVATSSSLDVGTWKDLGSTGIRSSSGKPYNAIDPNLINADGTYYITFGSFWKDIHQVAMKNPPKAVASGSSAVQVAFDPVKTDEEGAFVFKHGSYYYLFFSKGKCCGYDTSRPAAGEEYKILVCRSTSATGGYKDKSGKACTNGGGTVVLESHGNVYGPGGQGVYDDPVHGPVSIRSRKTIWLIMLIIFALQILYYHYVNTKIGFADGQKQFGWNTINFSSGWPVV</sequence>
<evidence type="ECO:0000256" key="9">
    <source>
        <dbReference type="PIRSR" id="PIRSR606710-2"/>
    </source>
</evidence>
<feature type="active site" description="Proton donor" evidence="8">
    <location>
        <position position="201"/>
    </location>
</feature>
<dbReference type="InterPro" id="IPR016840">
    <property type="entry name" value="Glyco_hydro_43_endo_a_Ara-ase"/>
</dbReference>
<dbReference type="InterPro" id="IPR006710">
    <property type="entry name" value="Glyco_hydro_43"/>
</dbReference>
<dbReference type="Proteomes" id="UP001369815">
    <property type="component" value="Unassembled WGS sequence"/>
</dbReference>
<dbReference type="EMBL" id="JBANMG010000006">
    <property type="protein sequence ID" value="KAK6951611.1"/>
    <property type="molecule type" value="Genomic_DNA"/>
</dbReference>
<proteinExistence type="inferred from homology"/>
<dbReference type="AlphaFoldDB" id="A0AAX6MHG3"/>
<dbReference type="SUPFAM" id="SSF75005">
    <property type="entry name" value="Arabinanase/levansucrase/invertase"/>
    <property type="match status" value="1"/>
</dbReference>
<feature type="active site" description="Proton acceptor" evidence="8">
    <location>
        <position position="35"/>
    </location>
</feature>
<dbReference type="PANTHER" id="PTHR43301">
    <property type="entry name" value="ARABINAN ENDO-1,5-ALPHA-L-ARABINOSIDASE"/>
    <property type="match status" value="1"/>
</dbReference>
<evidence type="ECO:0000256" key="11">
    <source>
        <dbReference type="SAM" id="SignalP"/>
    </source>
</evidence>
<dbReference type="GO" id="GO:0046558">
    <property type="term" value="F:arabinan endo-1,5-alpha-L-arabinosidase activity"/>
    <property type="evidence" value="ECO:0007669"/>
    <property type="project" value="UniProtKB-EC"/>
</dbReference>
<keyword evidence="10" id="KW-1133">Transmembrane helix</keyword>
<comment type="similarity">
    <text evidence="3 7">Belongs to the glycosyl hydrolase 43 family.</text>
</comment>
<evidence type="ECO:0000256" key="10">
    <source>
        <dbReference type="SAM" id="Phobius"/>
    </source>
</evidence>
<comment type="catalytic activity">
    <reaction evidence="1 7">
        <text>Endohydrolysis of (1-&gt;5)-alpha-arabinofuranosidic linkages in (1-&gt;5)-arabinans.</text>
        <dbReference type="EC" id="3.2.1.99"/>
    </reaction>
</comment>
<name>A0AAX6MHG3_9PEZI</name>
<dbReference type="GO" id="GO:0005975">
    <property type="term" value="P:carbohydrate metabolic process"/>
    <property type="evidence" value="ECO:0007669"/>
    <property type="project" value="InterPro"/>
</dbReference>
<organism evidence="12 13">
    <name type="scientific">Daldinia eschscholtzii</name>
    <dbReference type="NCBI Taxonomy" id="292717"/>
    <lineage>
        <taxon>Eukaryota</taxon>
        <taxon>Fungi</taxon>
        <taxon>Dikarya</taxon>
        <taxon>Ascomycota</taxon>
        <taxon>Pezizomycotina</taxon>
        <taxon>Sordariomycetes</taxon>
        <taxon>Xylariomycetidae</taxon>
        <taxon>Xylariales</taxon>
        <taxon>Hypoxylaceae</taxon>
        <taxon>Daldinia</taxon>
    </lineage>
</organism>
<feature type="site" description="Important for catalytic activity, responsible for pKa modulation of the active site Glu and correct orientation of both the proton donor and substrate" evidence="9">
    <location>
        <position position="149"/>
    </location>
</feature>
<feature type="chain" id="PRO_5043466821" description="Arabinan endo-1,5-alpha-L-arabinosidase" evidence="11">
    <location>
        <begin position="20"/>
        <end position="342"/>
    </location>
</feature>
<evidence type="ECO:0000313" key="13">
    <source>
        <dbReference type="Proteomes" id="UP001369815"/>
    </source>
</evidence>
<evidence type="ECO:0000256" key="3">
    <source>
        <dbReference type="ARBA" id="ARBA00009865"/>
    </source>
</evidence>
<feature type="signal peptide" evidence="11">
    <location>
        <begin position="1"/>
        <end position="19"/>
    </location>
</feature>
<keyword evidence="5 7" id="KW-0378">Hydrolase</keyword>
<accession>A0AAX6MHG3</accession>
<evidence type="ECO:0000256" key="2">
    <source>
        <dbReference type="ARBA" id="ARBA00004834"/>
    </source>
</evidence>
<dbReference type="Gene3D" id="2.115.10.20">
    <property type="entry name" value="Glycosyl hydrolase domain, family 43"/>
    <property type="match status" value="1"/>
</dbReference>
<comment type="caution">
    <text evidence="12">The sequence shown here is derived from an EMBL/GenBank/DDBJ whole genome shotgun (WGS) entry which is preliminary data.</text>
</comment>